<dbReference type="AlphaFoldDB" id="A0AA49GSB3"/>
<name>A0AA49GSB3_9BACT</name>
<dbReference type="CDD" id="cd00200">
    <property type="entry name" value="WD40"/>
    <property type="match status" value="1"/>
</dbReference>
<dbReference type="PANTHER" id="PTHR19848:SF8">
    <property type="entry name" value="F-BOX AND WD REPEAT DOMAIN CONTAINING 7"/>
    <property type="match status" value="1"/>
</dbReference>
<gene>
    <name evidence="4" type="ORF">K4G66_10080</name>
</gene>
<dbReference type="Pfam" id="PF00400">
    <property type="entry name" value="WD40"/>
    <property type="match status" value="5"/>
</dbReference>
<dbReference type="InterPro" id="IPR019775">
    <property type="entry name" value="WD40_repeat_CS"/>
</dbReference>
<dbReference type="InterPro" id="IPR036322">
    <property type="entry name" value="WD40_repeat_dom_sf"/>
</dbReference>
<dbReference type="SMART" id="SM00320">
    <property type="entry name" value="WD40"/>
    <property type="match status" value="6"/>
</dbReference>
<protein>
    <submittedName>
        <fullName evidence="4">WD40 repeat domain-containing protein</fullName>
    </submittedName>
</protein>
<keyword evidence="2" id="KW-0677">Repeat</keyword>
<dbReference type="PROSITE" id="PS50082">
    <property type="entry name" value="WD_REPEATS_2"/>
    <property type="match status" value="5"/>
</dbReference>
<reference evidence="4" key="2">
    <citation type="journal article" date="2024" name="Antonie Van Leeuwenhoek">
        <title>Roseihalotalea indica gen. nov., sp. nov., a halophilic Bacteroidetes from mesopelagic Southwest Indian Ocean with higher carbohydrate metabolic potential.</title>
        <authorList>
            <person name="Chen B."/>
            <person name="Zhang M."/>
            <person name="Lin D."/>
            <person name="Ye J."/>
            <person name="Tang K."/>
        </authorList>
    </citation>
    <scope>NUCLEOTIDE SEQUENCE</scope>
    <source>
        <strain evidence="4">TK19036</strain>
    </source>
</reference>
<proteinExistence type="predicted"/>
<dbReference type="PRINTS" id="PR00320">
    <property type="entry name" value="GPROTEINBRPT"/>
</dbReference>
<sequence>MNQTRVQKIHTLRGHRDSVYTLANASEPSVFFSGAGDGMVVRWNLEEPDQGTVIAKVEASVYALRYNAHFNHLIVGQNYEGIHIIGLDDNKALGSLKMTSESIFDIQTYRDQIFVATADGMITVLNYQKLSVVHRIKGAKESARSLAINPEANELIAGFSDNTIKIYDLVTYELKKTIEAHKNSVFTLQFTPDFRFLLSGSRDAHLKIWDAQKNYELHQSIVAHMYAINHIDFRADGRYFATCSMDKSVKIWDAERFQLLKVIDKARHAGHGTSVNRLLWLNYVQDSWNQPIISASDDRTLSVWDVHWDNN</sequence>
<feature type="repeat" description="WD" evidence="3">
    <location>
        <begin position="178"/>
        <end position="219"/>
    </location>
</feature>
<dbReference type="PANTHER" id="PTHR19848">
    <property type="entry name" value="WD40 REPEAT PROTEIN"/>
    <property type="match status" value="1"/>
</dbReference>
<dbReference type="PROSITE" id="PS00678">
    <property type="entry name" value="WD_REPEATS_1"/>
    <property type="match status" value="1"/>
</dbReference>
<dbReference type="PROSITE" id="PS50294">
    <property type="entry name" value="WD_REPEATS_REGION"/>
    <property type="match status" value="3"/>
</dbReference>
<dbReference type="InterPro" id="IPR020472">
    <property type="entry name" value="WD40_PAC1"/>
</dbReference>
<feature type="repeat" description="WD" evidence="3">
    <location>
        <begin position="136"/>
        <end position="177"/>
    </location>
</feature>
<feature type="repeat" description="WD" evidence="3">
    <location>
        <begin position="221"/>
        <end position="262"/>
    </location>
</feature>
<organism evidence="4">
    <name type="scientific">Roseihalotalea indica</name>
    <dbReference type="NCBI Taxonomy" id="2867963"/>
    <lineage>
        <taxon>Bacteria</taxon>
        <taxon>Pseudomonadati</taxon>
        <taxon>Bacteroidota</taxon>
        <taxon>Cytophagia</taxon>
        <taxon>Cytophagales</taxon>
        <taxon>Catalimonadaceae</taxon>
        <taxon>Roseihalotalea</taxon>
    </lineage>
</organism>
<keyword evidence="1 3" id="KW-0853">WD repeat</keyword>
<evidence type="ECO:0000256" key="1">
    <source>
        <dbReference type="ARBA" id="ARBA00022574"/>
    </source>
</evidence>
<feature type="repeat" description="WD" evidence="3">
    <location>
        <begin position="292"/>
        <end position="311"/>
    </location>
</feature>
<feature type="repeat" description="WD" evidence="3">
    <location>
        <begin position="12"/>
        <end position="53"/>
    </location>
</feature>
<dbReference type="SUPFAM" id="SSF50978">
    <property type="entry name" value="WD40 repeat-like"/>
    <property type="match status" value="1"/>
</dbReference>
<dbReference type="InterPro" id="IPR001680">
    <property type="entry name" value="WD40_rpt"/>
</dbReference>
<dbReference type="EMBL" id="CP120682">
    <property type="protein sequence ID" value="WKN39049.1"/>
    <property type="molecule type" value="Genomic_DNA"/>
</dbReference>
<dbReference type="Gene3D" id="2.130.10.10">
    <property type="entry name" value="YVTN repeat-like/Quinoprotein amine dehydrogenase"/>
    <property type="match status" value="2"/>
</dbReference>
<evidence type="ECO:0000256" key="3">
    <source>
        <dbReference type="PROSITE-ProRule" id="PRU00221"/>
    </source>
</evidence>
<reference evidence="4" key="1">
    <citation type="journal article" date="2023" name="Comput. Struct. Biotechnol. J.">
        <title>Discovery of a novel marine Bacteroidetes with a rich repertoire of carbohydrate-active enzymes.</title>
        <authorList>
            <person name="Chen B."/>
            <person name="Liu G."/>
            <person name="Chen Q."/>
            <person name="Wang H."/>
            <person name="Liu L."/>
            <person name="Tang K."/>
        </authorList>
    </citation>
    <scope>NUCLEOTIDE SEQUENCE</scope>
    <source>
        <strain evidence="4">TK19036</strain>
    </source>
</reference>
<evidence type="ECO:0000313" key="4">
    <source>
        <dbReference type="EMBL" id="WKN39049.1"/>
    </source>
</evidence>
<dbReference type="InterPro" id="IPR015943">
    <property type="entry name" value="WD40/YVTN_repeat-like_dom_sf"/>
</dbReference>
<evidence type="ECO:0000256" key="2">
    <source>
        <dbReference type="ARBA" id="ARBA00022737"/>
    </source>
</evidence>
<accession>A0AA49GSB3</accession>